<dbReference type="Proteomes" id="UP000217790">
    <property type="component" value="Unassembled WGS sequence"/>
</dbReference>
<keyword evidence="4" id="KW-1185">Reference proteome</keyword>
<reference evidence="4" key="1">
    <citation type="journal article" date="2017" name="Nat. Ecol. Evol.">
        <title>Genome expansion and lineage-specific genetic innovations in the forest pathogenic fungi Armillaria.</title>
        <authorList>
            <person name="Sipos G."/>
            <person name="Prasanna A.N."/>
            <person name="Walter M.C."/>
            <person name="O'Connor E."/>
            <person name="Balint B."/>
            <person name="Krizsan K."/>
            <person name="Kiss B."/>
            <person name="Hess J."/>
            <person name="Varga T."/>
            <person name="Slot J."/>
            <person name="Riley R."/>
            <person name="Boka B."/>
            <person name="Rigling D."/>
            <person name="Barry K."/>
            <person name="Lee J."/>
            <person name="Mihaltcheva S."/>
            <person name="LaButti K."/>
            <person name="Lipzen A."/>
            <person name="Waldron R."/>
            <person name="Moloney N.M."/>
            <person name="Sperisen C."/>
            <person name="Kredics L."/>
            <person name="Vagvoelgyi C."/>
            <person name="Patrignani A."/>
            <person name="Fitzpatrick D."/>
            <person name="Nagy I."/>
            <person name="Doyle S."/>
            <person name="Anderson J.B."/>
            <person name="Grigoriev I.V."/>
            <person name="Gueldener U."/>
            <person name="Muensterkoetter M."/>
            <person name="Nagy L.G."/>
        </authorList>
    </citation>
    <scope>NUCLEOTIDE SEQUENCE [LARGE SCALE GENOMIC DNA]</scope>
    <source>
        <strain evidence="4">Ar21-2</strain>
    </source>
</reference>
<keyword evidence="2" id="KW-0472">Membrane</keyword>
<gene>
    <name evidence="3" type="ORF">ARMGADRAFT_1010855</name>
</gene>
<dbReference type="OrthoDB" id="3042284at2759"/>
<protein>
    <submittedName>
        <fullName evidence="3">Uncharacterized protein</fullName>
    </submittedName>
</protein>
<proteinExistence type="predicted"/>
<keyword evidence="2" id="KW-0812">Transmembrane</keyword>
<accession>A0A2H3DWZ3</accession>
<organism evidence="3 4">
    <name type="scientific">Armillaria gallica</name>
    <name type="common">Bulbous honey fungus</name>
    <name type="synonym">Armillaria bulbosa</name>
    <dbReference type="NCBI Taxonomy" id="47427"/>
    <lineage>
        <taxon>Eukaryota</taxon>
        <taxon>Fungi</taxon>
        <taxon>Dikarya</taxon>
        <taxon>Basidiomycota</taxon>
        <taxon>Agaricomycotina</taxon>
        <taxon>Agaricomycetes</taxon>
        <taxon>Agaricomycetidae</taxon>
        <taxon>Agaricales</taxon>
        <taxon>Marasmiineae</taxon>
        <taxon>Physalacriaceae</taxon>
        <taxon>Armillaria</taxon>
    </lineage>
</organism>
<dbReference type="EMBL" id="KZ293651">
    <property type="protein sequence ID" value="PBK95962.1"/>
    <property type="molecule type" value="Genomic_DNA"/>
</dbReference>
<evidence type="ECO:0000256" key="2">
    <source>
        <dbReference type="SAM" id="Phobius"/>
    </source>
</evidence>
<feature type="transmembrane region" description="Helical" evidence="2">
    <location>
        <begin position="61"/>
        <end position="84"/>
    </location>
</feature>
<feature type="region of interest" description="Disordered" evidence="1">
    <location>
        <begin position="135"/>
        <end position="172"/>
    </location>
</feature>
<name>A0A2H3DWZ3_ARMGA</name>
<keyword evidence="2" id="KW-1133">Transmembrane helix</keyword>
<evidence type="ECO:0000313" key="3">
    <source>
        <dbReference type="EMBL" id="PBK95962.1"/>
    </source>
</evidence>
<evidence type="ECO:0000256" key="1">
    <source>
        <dbReference type="SAM" id="MobiDB-lite"/>
    </source>
</evidence>
<dbReference type="AlphaFoldDB" id="A0A2H3DWZ3"/>
<dbReference type="InParanoid" id="A0A2H3DWZ3"/>
<sequence>MVAAAQDATIIEEVTVIPTSIQSIITATVTVTNTGMATTTLSIPSSLQTSSSDSHRKITPAVIAGSVLGALASVIICVIIVVLWHRRRQCRRNVDNDATTSSDPRRLSQSSRTVYEDEIERLRQVIRFIDEEMNFSSAPPSYRSSRSRVDVSDPFGSSSSPPPPLPSREIAH</sequence>
<evidence type="ECO:0000313" key="4">
    <source>
        <dbReference type="Proteomes" id="UP000217790"/>
    </source>
</evidence>